<dbReference type="AlphaFoldDB" id="A0A1I7K3U3"/>
<dbReference type="InterPro" id="IPR006698">
    <property type="entry name" value="UPF0229"/>
</dbReference>
<organism evidence="1 2">
    <name type="scientific">Alicyclobacillus macrosporangiidus</name>
    <dbReference type="NCBI Taxonomy" id="392015"/>
    <lineage>
        <taxon>Bacteria</taxon>
        <taxon>Bacillati</taxon>
        <taxon>Bacillota</taxon>
        <taxon>Bacilli</taxon>
        <taxon>Bacillales</taxon>
        <taxon>Alicyclobacillaceae</taxon>
        <taxon>Alicyclobacillus</taxon>
    </lineage>
</organism>
<dbReference type="STRING" id="392015.SAMN05421543_11380"/>
<dbReference type="Pfam" id="PF04285">
    <property type="entry name" value="DUF444"/>
    <property type="match status" value="1"/>
</dbReference>
<dbReference type="Proteomes" id="UP000183508">
    <property type="component" value="Unassembled WGS sequence"/>
</dbReference>
<dbReference type="PANTHER" id="PTHR30510">
    <property type="entry name" value="UPF0229 PROTEIN YEAH"/>
    <property type="match status" value="1"/>
</dbReference>
<gene>
    <name evidence="1" type="ORF">SAMN05421543_11380</name>
</gene>
<dbReference type="EMBL" id="FPBV01000013">
    <property type="protein sequence ID" value="SFU92078.1"/>
    <property type="molecule type" value="Genomic_DNA"/>
</dbReference>
<evidence type="ECO:0008006" key="3">
    <source>
        <dbReference type="Google" id="ProtNLM"/>
    </source>
</evidence>
<protein>
    <recommendedName>
        <fullName evidence="3">DUF444 family protein</fullName>
    </recommendedName>
</protein>
<keyword evidence="2" id="KW-1185">Reference proteome</keyword>
<proteinExistence type="predicted"/>
<accession>A0A1I7K3U3</accession>
<reference evidence="2" key="1">
    <citation type="submission" date="2016-10" db="EMBL/GenBank/DDBJ databases">
        <authorList>
            <person name="Varghese N."/>
        </authorList>
    </citation>
    <scope>NUCLEOTIDE SEQUENCE [LARGE SCALE GENOMIC DNA]</scope>
    <source>
        <strain evidence="2">DSM 17980</strain>
    </source>
</reference>
<evidence type="ECO:0000313" key="1">
    <source>
        <dbReference type="EMBL" id="SFU92078.1"/>
    </source>
</evidence>
<name>A0A1I7K3U3_9BACL</name>
<evidence type="ECO:0000313" key="2">
    <source>
        <dbReference type="Proteomes" id="UP000183508"/>
    </source>
</evidence>
<sequence>MGLFEKYCARTFFFWMARFLRTRYESVQIRYIAHHTEAREVSEEHFFTKGESGGTICSSAYEFALRMIDREYPTDRFNLYPIHFSDGDNLTSDNEKCVKFVRELCERSQMFGYAEVNQYNRSSTLMTAYSKLNHPRFRSYVIREKAAVYGALRHFFSNPQSGVKPA</sequence>
<dbReference type="eggNOG" id="COG2718">
    <property type="taxonomic scope" value="Bacteria"/>
</dbReference>
<dbReference type="PANTHER" id="PTHR30510:SF2">
    <property type="entry name" value="UPF0229 PROTEIN YEAH"/>
    <property type="match status" value="1"/>
</dbReference>